<sequence>MSDTDALQISLFRSHIHSRRFDDGTLRILESVLASKDVKSSLEVRSSLREFMRFESISVIHEISEKTVEQKLSVLEFFVLAFALAGDVEVEGCLMLRGVFAVRVERLRVLVSESELSMVDLISLLVNIGILRNHVKLVFIVCLRFANTLGFDINSNLWL</sequence>
<organism evidence="1 2">
    <name type="scientific">Liquidambar formosana</name>
    <name type="common">Formosan gum</name>
    <dbReference type="NCBI Taxonomy" id="63359"/>
    <lineage>
        <taxon>Eukaryota</taxon>
        <taxon>Viridiplantae</taxon>
        <taxon>Streptophyta</taxon>
        <taxon>Embryophyta</taxon>
        <taxon>Tracheophyta</taxon>
        <taxon>Spermatophyta</taxon>
        <taxon>Magnoliopsida</taxon>
        <taxon>eudicotyledons</taxon>
        <taxon>Gunneridae</taxon>
        <taxon>Pentapetalae</taxon>
        <taxon>Saxifragales</taxon>
        <taxon>Altingiaceae</taxon>
        <taxon>Liquidambar</taxon>
    </lineage>
</organism>
<proteinExistence type="predicted"/>
<reference evidence="1 2" key="1">
    <citation type="journal article" date="2024" name="Plant J.">
        <title>Genome sequences and population genomics reveal climatic adaptation and genomic divergence between two closely related sweetgum species.</title>
        <authorList>
            <person name="Xu W.Q."/>
            <person name="Ren C.Q."/>
            <person name="Zhang X.Y."/>
            <person name="Comes H.P."/>
            <person name="Liu X.H."/>
            <person name="Li Y.G."/>
            <person name="Kettle C.J."/>
            <person name="Jalonen R."/>
            <person name="Gaisberger H."/>
            <person name="Ma Y.Z."/>
            <person name="Qiu Y.X."/>
        </authorList>
    </citation>
    <scope>NUCLEOTIDE SEQUENCE [LARGE SCALE GENOMIC DNA]</scope>
    <source>
        <strain evidence="1">Hangzhou</strain>
    </source>
</reference>
<evidence type="ECO:0000313" key="2">
    <source>
        <dbReference type="Proteomes" id="UP001415857"/>
    </source>
</evidence>
<keyword evidence="2" id="KW-1185">Reference proteome</keyword>
<dbReference type="AlphaFoldDB" id="A0AAP0RLY4"/>
<dbReference type="PANTHER" id="PTHR37176">
    <property type="entry name" value="F10K1.23"/>
    <property type="match status" value="1"/>
</dbReference>
<dbReference type="InterPro" id="IPR044969">
    <property type="entry name" value="DFO"/>
</dbReference>
<accession>A0AAP0RLY4</accession>
<name>A0AAP0RLY4_LIQFO</name>
<dbReference type="PANTHER" id="PTHR37176:SF1">
    <property type="entry name" value="PROTEIN DOUBLE-STRAND BREAK FORMATION"/>
    <property type="match status" value="1"/>
</dbReference>
<protein>
    <submittedName>
        <fullName evidence="1">Uncharacterized protein</fullName>
    </submittedName>
</protein>
<gene>
    <name evidence="1" type="ORF">L1049_014252</name>
</gene>
<dbReference type="GO" id="GO:0042138">
    <property type="term" value="P:meiotic DNA double-strand break formation"/>
    <property type="evidence" value="ECO:0007669"/>
    <property type="project" value="InterPro"/>
</dbReference>
<dbReference type="EMBL" id="JBBPBK010000008">
    <property type="protein sequence ID" value="KAK9280559.1"/>
    <property type="molecule type" value="Genomic_DNA"/>
</dbReference>
<comment type="caution">
    <text evidence="1">The sequence shown here is derived from an EMBL/GenBank/DDBJ whole genome shotgun (WGS) entry which is preliminary data.</text>
</comment>
<dbReference type="Proteomes" id="UP001415857">
    <property type="component" value="Unassembled WGS sequence"/>
</dbReference>
<evidence type="ECO:0000313" key="1">
    <source>
        <dbReference type="EMBL" id="KAK9280559.1"/>
    </source>
</evidence>